<evidence type="ECO:0000313" key="1">
    <source>
        <dbReference type="EMBL" id="RDX40288.1"/>
    </source>
</evidence>
<dbReference type="OrthoDB" id="3267098at2759"/>
<dbReference type="AlphaFoldDB" id="A0A371CJ45"/>
<keyword evidence="2" id="KW-1185">Reference proteome</keyword>
<gene>
    <name evidence="1" type="ORF">OH76DRAFT_1508094</name>
</gene>
<evidence type="ECO:0000313" key="2">
    <source>
        <dbReference type="Proteomes" id="UP000256964"/>
    </source>
</evidence>
<protein>
    <submittedName>
        <fullName evidence="1">Uncharacterized protein</fullName>
    </submittedName>
</protein>
<proteinExistence type="predicted"/>
<organism evidence="1 2">
    <name type="scientific">Lentinus brumalis</name>
    <dbReference type="NCBI Taxonomy" id="2498619"/>
    <lineage>
        <taxon>Eukaryota</taxon>
        <taxon>Fungi</taxon>
        <taxon>Dikarya</taxon>
        <taxon>Basidiomycota</taxon>
        <taxon>Agaricomycotina</taxon>
        <taxon>Agaricomycetes</taxon>
        <taxon>Polyporales</taxon>
        <taxon>Polyporaceae</taxon>
        <taxon>Lentinus</taxon>
    </lineage>
</organism>
<dbReference type="Proteomes" id="UP000256964">
    <property type="component" value="Unassembled WGS sequence"/>
</dbReference>
<reference evidence="1 2" key="1">
    <citation type="journal article" date="2018" name="Biotechnol. Biofuels">
        <title>Integrative visual omics of the white-rot fungus Polyporus brumalis exposes the biotechnological potential of its oxidative enzymes for delignifying raw plant biomass.</title>
        <authorList>
            <person name="Miyauchi S."/>
            <person name="Rancon A."/>
            <person name="Drula E."/>
            <person name="Hage H."/>
            <person name="Chaduli D."/>
            <person name="Favel A."/>
            <person name="Grisel S."/>
            <person name="Henrissat B."/>
            <person name="Herpoel-Gimbert I."/>
            <person name="Ruiz-Duenas F.J."/>
            <person name="Chevret D."/>
            <person name="Hainaut M."/>
            <person name="Lin J."/>
            <person name="Wang M."/>
            <person name="Pangilinan J."/>
            <person name="Lipzen A."/>
            <person name="Lesage-Meessen L."/>
            <person name="Navarro D."/>
            <person name="Riley R."/>
            <person name="Grigoriev I.V."/>
            <person name="Zhou S."/>
            <person name="Raouche S."/>
            <person name="Rosso M.N."/>
        </authorList>
    </citation>
    <scope>NUCLEOTIDE SEQUENCE [LARGE SCALE GENOMIC DNA]</scope>
    <source>
        <strain evidence="1 2">BRFM 1820</strain>
    </source>
</reference>
<sequence length="206" mass="23722">MTAPLHSRAPQHNGLRILNNKLYTHNIMRCNYTTYDMRRDQDSINPRTHPDVVLPDDSDAAHPFAYARIINIFHADVSYVGPGATAATRQWRPVYLLWVRWFEVDTSYSFGFQHRRHPRVQFVDANDPEEAPFGFVDPGAVIRASYLMPAFNNGETKHLLKPSPLARQSTSFNLNDDTDFLYYYVCTYVQSLPCARVYCADSEQVN</sequence>
<accession>A0A371CJ45</accession>
<feature type="non-terminal residue" evidence="1">
    <location>
        <position position="1"/>
    </location>
</feature>
<name>A0A371CJ45_9APHY</name>
<dbReference type="STRING" id="139420.A0A371CJ45"/>
<dbReference type="EMBL" id="KZ857567">
    <property type="protein sequence ID" value="RDX40288.1"/>
    <property type="molecule type" value="Genomic_DNA"/>
</dbReference>